<feature type="region of interest" description="Disordered" evidence="2">
    <location>
        <begin position="884"/>
        <end position="903"/>
    </location>
</feature>
<dbReference type="GO" id="GO:0051056">
    <property type="term" value="P:regulation of small GTPase mediated signal transduction"/>
    <property type="evidence" value="ECO:0007669"/>
    <property type="project" value="InterPro"/>
</dbReference>
<dbReference type="VEuPathDB" id="FungiDB:H310_05790"/>
<dbReference type="PROSITE" id="PS50085">
    <property type="entry name" value="RAPGAP"/>
    <property type="match status" value="1"/>
</dbReference>
<feature type="region of interest" description="Disordered" evidence="2">
    <location>
        <begin position="826"/>
        <end position="871"/>
    </location>
</feature>
<dbReference type="PANTHER" id="PTHR21344">
    <property type="entry name" value="RAL GTPASE-ACTIVATING PROTEIN SUBUNIT BETA"/>
    <property type="match status" value="1"/>
</dbReference>
<dbReference type="eggNOG" id="KOG3686">
    <property type="taxonomic scope" value="Eukaryota"/>
</dbReference>
<dbReference type="OrthoDB" id="1749473at2759"/>
<dbReference type="SUPFAM" id="SSF111347">
    <property type="entry name" value="Rap/Ran-GAP"/>
    <property type="match status" value="1"/>
</dbReference>
<dbReference type="Pfam" id="PF02145">
    <property type="entry name" value="Rap_GAP"/>
    <property type="match status" value="1"/>
</dbReference>
<evidence type="ECO:0000256" key="2">
    <source>
        <dbReference type="SAM" id="MobiDB-lite"/>
    </source>
</evidence>
<dbReference type="GeneID" id="20082840"/>
<dbReference type="SUPFAM" id="SSF48371">
    <property type="entry name" value="ARM repeat"/>
    <property type="match status" value="1"/>
</dbReference>
<name>A0A024U729_9STRA</name>
<organism evidence="4">
    <name type="scientific">Aphanomyces invadans</name>
    <dbReference type="NCBI Taxonomy" id="157072"/>
    <lineage>
        <taxon>Eukaryota</taxon>
        <taxon>Sar</taxon>
        <taxon>Stramenopiles</taxon>
        <taxon>Oomycota</taxon>
        <taxon>Saprolegniomycetes</taxon>
        <taxon>Saprolegniales</taxon>
        <taxon>Verrucalvaceae</taxon>
        <taxon>Aphanomyces</taxon>
    </lineage>
</organism>
<feature type="compositionally biased region" description="Low complexity" evidence="2">
    <location>
        <begin position="826"/>
        <end position="856"/>
    </location>
</feature>
<feature type="domain" description="Rap-GAP" evidence="3">
    <location>
        <begin position="978"/>
        <end position="1222"/>
    </location>
</feature>
<dbReference type="InterPro" id="IPR035974">
    <property type="entry name" value="Rap/Ran-GAP_sf"/>
</dbReference>
<dbReference type="EMBL" id="KI913961">
    <property type="protein sequence ID" value="ETW02231.1"/>
    <property type="molecule type" value="Genomic_DNA"/>
</dbReference>
<dbReference type="AlphaFoldDB" id="A0A024U729"/>
<dbReference type="InterPro" id="IPR016024">
    <property type="entry name" value="ARM-type_fold"/>
</dbReference>
<reference evidence="4" key="1">
    <citation type="submission" date="2013-12" db="EMBL/GenBank/DDBJ databases">
        <title>The Genome Sequence of Aphanomyces invadans NJM9701.</title>
        <authorList>
            <consortium name="The Broad Institute Genomics Platform"/>
            <person name="Russ C."/>
            <person name="Tyler B."/>
            <person name="van West P."/>
            <person name="Dieguez-Uribeondo J."/>
            <person name="Young S.K."/>
            <person name="Zeng Q."/>
            <person name="Gargeya S."/>
            <person name="Fitzgerald M."/>
            <person name="Abouelleil A."/>
            <person name="Alvarado L."/>
            <person name="Chapman S.B."/>
            <person name="Gainer-Dewar J."/>
            <person name="Goldberg J."/>
            <person name="Griggs A."/>
            <person name="Gujja S."/>
            <person name="Hansen M."/>
            <person name="Howarth C."/>
            <person name="Imamovic A."/>
            <person name="Ireland A."/>
            <person name="Larimer J."/>
            <person name="McCowan C."/>
            <person name="Murphy C."/>
            <person name="Pearson M."/>
            <person name="Poon T.W."/>
            <person name="Priest M."/>
            <person name="Roberts A."/>
            <person name="Saif S."/>
            <person name="Shea T."/>
            <person name="Sykes S."/>
            <person name="Wortman J."/>
            <person name="Nusbaum C."/>
            <person name="Birren B."/>
        </authorList>
    </citation>
    <scope>NUCLEOTIDE SEQUENCE [LARGE SCALE GENOMIC DNA]</scope>
    <source>
        <strain evidence="4">NJM9701</strain>
    </source>
</reference>
<protein>
    <recommendedName>
        <fullName evidence="3">Rap-GAP domain-containing protein</fullName>
    </recommendedName>
</protein>
<evidence type="ECO:0000256" key="1">
    <source>
        <dbReference type="ARBA" id="ARBA00022468"/>
    </source>
</evidence>
<gene>
    <name evidence="4" type="ORF">H310_05790</name>
</gene>
<evidence type="ECO:0000313" key="4">
    <source>
        <dbReference type="EMBL" id="ETW02231.1"/>
    </source>
</evidence>
<sequence length="1251" mass="136528">MFLSWVSKCELLQSPPEAHVLKVFNEGCQRGVCSMVVGFLSNPSEQQQSSTDAAQASPSMVSVLTTPTHVRWAMEPLGHSFALSMEDSEVILGAIGVYERWLGLGNAGLDGRPKCMHAQEQEFIRDLLGHMSLLFEDKDGHRSNPELIATHASLCQTVLDLYSALGRKRGAQMTTATWDHFLRLLLGITDCILHGSKHTLALPLCAHLFRVTLEQFILSLHVTGVKGELWNMLLKFCRRWLHRKAVIEQWHKASLALTQTLMGRLVVPSSAESKHSSSLSVTIAWVDNAHVTKFELASPFLAYAWYRVMRVIGHPSLFVDPDVYLAAITGVHHLAQVLSFAKPAAATGTTPRQPQLPDVNTILRILGPWLFDASLNRAQMTRFALCRAEAIRCLGGLLCGHGIGRTKQVTWPFTIRALMAIQKALLDTDEVVVAAAVVSCSRIFGTHGTHTLRGVGVLAGTFHHAIDHILSLTVNKAGSTTARKDGLADKRSSMGSDVGENAPATVGGVSIKALRKACIEACSSLLTIHSHYPLAITKQVEKALVANENLDENLPGIYSSLPRYQSSNVVTLLINYLKTEQDPTNQQMAMWQLTIAVQKEALFWSVGLASTRNSQVPATISTICSFVTKVPSRWKPAVIFTALECLRYLTIVSEHLYKHVFSSCVFLISCVCEFMATNAQMLRSSRTPPPYLDQLIASATSCLLEWVVTTPQLLSKAQIMVKVIATTVDAADFHLDFPPTTPDADLATRLSAQHLLEYLVKHHAHGSHDGVKQIYNPATTHYTWNLHTVVSILETRDYVHVTLRDSSGCYQWRTHPQYFPSKFASLSAPPAPATTAPSLPQESSTVATTSSTASTTLEAGLNPPPSDPLLRSLRKNAASLTSWKSDGWEGNTGGKHSDSSAKRHEAQVTLFETLLQAQATDFAQNRRVATVNLLEAPVSAPSTTHIARRLLSQLGFLSVASWGSLLPLAPSAQLQQDLQALDRLPTRETYEIGIAYVVNQPSRAGYDVVEVVSATTASSSACSSAYLAFVTTMGTAVDAHSYGGFLGYLDRSSPRTPALVYAQHNYEVAFYVPTLAPAHGLVLDKAEVLIVWNECQQNYRPGTALWASAYNLPHPKASVCIVIDPLDDGLFCVRICVDGSAFDLSKGDGATDADDTFSGRVLGPLQDGMVVGSEWLGPLIRQTALNAMHVHRLHLRYKHSLGLSSQSPIRPQEKRTKLITAIAKQHMDPMLPGDFYSSLFVPEAPATPVAG</sequence>
<dbReference type="PANTHER" id="PTHR21344:SF1">
    <property type="entry name" value="RAL GTPASE-ACTIVATING PROTEIN SUBUNIT BETA"/>
    <property type="match status" value="1"/>
</dbReference>
<dbReference type="Pfam" id="PF20412">
    <property type="entry name" value="RALGAPB_N"/>
    <property type="match status" value="1"/>
</dbReference>
<accession>A0A024U729</accession>
<dbReference type="InterPro" id="IPR046859">
    <property type="entry name" value="RGPA/RALGAPB_N"/>
</dbReference>
<keyword evidence="1" id="KW-0343">GTPase activation</keyword>
<dbReference type="InterPro" id="IPR000331">
    <property type="entry name" value="Rap/Ran_GAP_dom"/>
</dbReference>
<dbReference type="GO" id="GO:0005096">
    <property type="term" value="F:GTPase activator activity"/>
    <property type="evidence" value="ECO:0007669"/>
    <property type="project" value="UniProtKB-KW"/>
</dbReference>
<evidence type="ECO:0000259" key="3">
    <source>
        <dbReference type="PROSITE" id="PS50085"/>
    </source>
</evidence>
<proteinExistence type="predicted"/>
<dbReference type="STRING" id="157072.A0A024U729"/>
<dbReference type="Gene3D" id="3.40.50.11210">
    <property type="entry name" value="Rap/Ran-GAP"/>
    <property type="match status" value="1"/>
</dbReference>
<dbReference type="InterPro" id="IPR039930">
    <property type="entry name" value="RALGAPB"/>
</dbReference>
<dbReference type="RefSeq" id="XP_008868836.1">
    <property type="nucleotide sequence ID" value="XM_008870614.1"/>
</dbReference>